<sequence>MQPLEPVEKFGKSLGTYVTTVNEEESSLGPPLKNGEIRIHPSTENEGPPGLVYMSRLVQCVVSKFLDVERGSTEGGQVRIKQVKEDAFCRVLSLWQHSTPTKGFMS</sequence>
<proteinExistence type="predicted"/>
<dbReference type="AlphaFoldDB" id="A0A7C9EEP1"/>
<reference evidence="2" key="1">
    <citation type="journal article" date="2013" name="J. Plant Res.">
        <title>Effect of fungi and light on seed germination of three Opuntia species from semiarid lands of central Mexico.</title>
        <authorList>
            <person name="Delgado-Sanchez P."/>
            <person name="Jimenez-Bremont J.F."/>
            <person name="Guerrero-Gonzalez Mde L."/>
            <person name="Flores J."/>
        </authorList>
    </citation>
    <scope>NUCLEOTIDE SEQUENCE</scope>
    <source>
        <tissue evidence="2">Cladode</tissue>
    </source>
</reference>
<organism evidence="2">
    <name type="scientific">Opuntia streptacantha</name>
    <name type="common">Prickly pear cactus</name>
    <name type="synonym">Opuntia cardona</name>
    <dbReference type="NCBI Taxonomy" id="393608"/>
    <lineage>
        <taxon>Eukaryota</taxon>
        <taxon>Viridiplantae</taxon>
        <taxon>Streptophyta</taxon>
        <taxon>Embryophyta</taxon>
        <taxon>Tracheophyta</taxon>
        <taxon>Spermatophyta</taxon>
        <taxon>Magnoliopsida</taxon>
        <taxon>eudicotyledons</taxon>
        <taxon>Gunneridae</taxon>
        <taxon>Pentapetalae</taxon>
        <taxon>Caryophyllales</taxon>
        <taxon>Cactineae</taxon>
        <taxon>Cactaceae</taxon>
        <taxon>Opuntioideae</taxon>
        <taxon>Opuntia</taxon>
    </lineage>
</organism>
<evidence type="ECO:0000313" key="2">
    <source>
        <dbReference type="EMBL" id="MBA4663866.1"/>
    </source>
</evidence>
<reference evidence="2" key="2">
    <citation type="submission" date="2020-07" db="EMBL/GenBank/DDBJ databases">
        <authorList>
            <person name="Vera ALvarez R."/>
            <person name="Arias-Moreno D.M."/>
            <person name="Jimenez-Jacinto V."/>
            <person name="Jimenez-Bremont J.F."/>
            <person name="Swaminathan K."/>
            <person name="Moose S.P."/>
            <person name="Guerrero-Gonzalez M.L."/>
            <person name="Marino-Ramirez L."/>
            <person name="Landsman D."/>
            <person name="Rodriguez-Kessler M."/>
            <person name="Delgado-Sanchez P."/>
        </authorList>
    </citation>
    <scope>NUCLEOTIDE SEQUENCE</scope>
    <source>
        <tissue evidence="2">Cladode</tissue>
    </source>
</reference>
<feature type="region of interest" description="Disordered" evidence="1">
    <location>
        <begin position="22"/>
        <end position="48"/>
    </location>
</feature>
<dbReference type="EMBL" id="GISG01222015">
    <property type="protein sequence ID" value="MBA4663866.1"/>
    <property type="molecule type" value="Transcribed_RNA"/>
</dbReference>
<protein>
    <submittedName>
        <fullName evidence="2">Uncharacterized protein</fullName>
    </submittedName>
</protein>
<accession>A0A7C9EEP1</accession>
<name>A0A7C9EEP1_OPUST</name>
<evidence type="ECO:0000256" key="1">
    <source>
        <dbReference type="SAM" id="MobiDB-lite"/>
    </source>
</evidence>